<evidence type="ECO:0000313" key="2">
    <source>
        <dbReference type="EMBL" id="RDX60667.1"/>
    </source>
</evidence>
<dbReference type="GO" id="GO:0043161">
    <property type="term" value="P:proteasome-mediated ubiquitin-dependent protein catabolic process"/>
    <property type="evidence" value="ECO:0007669"/>
    <property type="project" value="TreeGrafter"/>
</dbReference>
<accession>A0A371E3W3</accession>
<dbReference type="Proteomes" id="UP000257109">
    <property type="component" value="Unassembled WGS sequence"/>
</dbReference>
<dbReference type="SMART" id="SM00213">
    <property type="entry name" value="UBQ"/>
    <property type="match status" value="2"/>
</dbReference>
<dbReference type="GO" id="GO:0031593">
    <property type="term" value="F:polyubiquitin modification-dependent protein binding"/>
    <property type="evidence" value="ECO:0007669"/>
    <property type="project" value="TreeGrafter"/>
</dbReference>
<proteinExistence type="predicted"/>
<dbReference type="PROSITE" id="PS50053">
    <property type="entry name" value="UBIQUITIN_2"/>
    <property type="match status" value="2"/>
</dbReference>
<dbReference type="EMBL" id="QJKJ01016667">
    <property type="protein sequence ID" value="RDX60667.1"/>
    <property type="molecule type" value="Genomic_DNA"/>
</dbReference>
<feature type="non-terminal residue" evidence="2">
    <location>
        <position position="1"/>
    </location>
</feature>
<dbReference type="AlphaFoldDB" id="A0A371E3W3"/>
<dbReference type="GO" id="GO:0070628">
    <property type="term" value="F:proteasome binding"/>
    <property type="evidence" value="ECO:0007669"/>
    <property type="project" value="TreeGrafter"/>
</dbReference>
<gene>
    <name evidence="2" type="ORF">CR513_61169</name>
</gene>
<sequence length="150" mass="17378">MVYLKIAGGEIEPVIETTLAETVLDVKARIQQEVGVEVCRQSLWHHNRILRDHDYIDDCGFRNRETLYLTVIPLPLNHKVHVRIKAIGGDGYVRIRETDKVSDLRNKLERHWAVPSSLITLRRSNVVMENTLPLYAYYVNEDVEIDLSIN</sequence>
<dbReference type="GO" id="GO:0043130">
    <property type="term" value="F:ubiquitin binding"/>
    <property type="evidence" value="ECO:0007669"/>
    <property type="project" value="TreeGrafter"/>
</dbReference>
<comment type="caution">
    <text evidence="2">The sequence shown here is derived from an EMBL/GenBank/DDBJ whole genome shotgun (WGS) entry which is preliminary data.</text>
</comment>
<protein>
    <recommendedName>
        <fullName evidence="1">Ubiquitin-like domain-containing protein</fullName>
    </recommendedName>
</protein>
<dbReference type="InterPro" id="IPR000626">
    <property type="entry name" value="Ubiquitin-like_dom"/>
</dbReference>
<dbReference type="PANTHER" id="PTHR10621:SF63">
    <property type="entry name" value="UBIQUITIN-LIKE DOMAIN-CONTAINING PROTEIN"/>
    <property type="match status" value="1"/>
</dbReference>
<dbReference type="InterPro" id="IPR029071">
    <property type="entry name" value="Ubiquitin-like_domsf"/>
</dbReference>
<dbReference type="GO" id="GO:0005829">
    <property type="term" value="C:cytosol"/>
    <property type="evidence" value="ECO:0007669"/>
    <property type="project" value="TreeGrafter"/>
</dbReference>
<dbReference type="SUPFAM" id="SSF54236">
    <property type="entry name" value="Ubiquitin-like"/>
    <property type="match status" value="2"/>
</dbReference>
<feature type="domain" description="Ubiquitin-like" evidence="1">
    <location>
        <begin position="80"/>
        <end position="150"/>
    </location>
</feature>
<dbReference type="OrthoDB" id="2012182at2759"/>
<feature type="domain" description="Ubiquitin-like" evidence="1">
    <location>
        <begin position="1"/>
        <end position="71"/>
    </location>
</feature>
<dbReference type="Pfam" id="PF00240">
    <property type="entry name" value="ubiquitin"/>
    <property type="match status" value="1"/>
</dbReference>
<reference evidence="2" key="1">
    <citation type="submission" date="2018-05" db="EMBL/GenBank/DDBJ databases">
        <title>Draft genome of Mucuna pruriens seed.</title>
        <authorList>
            <person name="Nnadi N.E."/>
            <person name="Vos R."/>
            <person name="Hasami M.H."/>
            <person name="Devisetty U.K."/>
            <person name="Aguiy J.C."/>
        </authorList>
    </citation>
    <scope>NUCLEOTIDE SEQUENCE [LARGE SCALE GENOMIC DNA]</scope>
    <source>
        <strain evidence="2">JCA_2017</strain>
    </source>
</reference>
<evidence type="ECO:0000313" key="3">
    <source>
        <dbReference type="Proteomes" id="UP000257109"/>
    </source>
</evidence>
<dbReference type="STRING" id="157652.A0A371E3W3"/>
<keyword evidence="3" id="KW-1185">Reference proteome</keyword>
<name>A0A371E3W3_MUCPR</name>
<evidence type="ECO:0000259" key="1">
    <source>
        <dbReference type="PROSITE" id="PS50053"/>
    </source>
</evidence>
<dbReference type="GO" id="GO:0005654">
    <property type="term" value="C:nucleoplasm"/>
    <property type="evidence" value="ECO:0007669"/>
    <property type="project" value="TreeGrafter"/>
</dbReference>
<dbReference type="CDD" id="cd17039">
    <property type="entry name" value="Ubl_ubiquitin_like"/>
    <property type="match status" value="1"/>
</dbReference>
<organism evidence="2 3">
    <name type="scientific">Mucuna pruriens</name>
    <name type="common">Velvet bean</name>
    <name type="synonym">Dolichos pruriens</name>
    <dbReference type="NCBI Taxonomy" id="157652"/>
    <lineage>
        <taxon>Eukaryota</taxon>
        <taxon>Viridiplantae</taxon>
        <taxon>Streptophyta</taxon>
        <taxon>Embryophyta</taxon>
        <taxon>Tracheophyta</taxon>
        <taxon>Spermatophyta</taxon>
        <taxon>Magnoliopsida</taxon>
        <taxon>eudicotyledons</taxon>
        <taxon>Gunneridae</taxon>
        <taxon>Pentapetalae</taxon>
        <taxon>rosids</taxon>
        <taxon>fabids</taxon>
        <taxon>Fabales</taxon>
        <taxon>Fabaceae</taxon>
        <taxon>Papilionoideae</taxon>
        <taxon>50 kb inversion clade</taxon>
        <taxon>NPAAA clade</taxon>
        <taxon>indigoferoid/millettioid clade</taxon>
        <taxon>Phaseoleae</taxon>
        <taxon>Mucuna</taxon>
    </lineage>
</organism>
<dbReference type="Gene3D" id="3.10.20.90">
    <property type="entry name" value="Phosphatidylinositol 3-kinase Catalytic Subunit, Chain A, domain 1"/>
    <property type="match status" value="2"/>
</dbReference>
<dbReference type="PANTHER" id="PTHR10621">
    <property type="entry name" value="UV EXCISION REPAIR PROTEIN RAD23"/>
    <property type="match status" value="1"/>
</dbReference>